<dbReference type="PANTHER" id="PTHR43861">
    <property type="entry name" value="TRANS-ACONITATE 2-METHYLTRANSFERASE-RELATED"/>
    <property type="match status" value="1"/>
</dbReference>
<dbReference type="RefSeq" id="WP_079472654.1">
    <property type="nucleotide sequence ID" value="NZ_FUZZ01000005.1"/>
</dbReference>
<dbReference type="InterPro" id="IPR029063">
    <property type="entry name" value="SAM-dependent_MTases_sf"/>
</dbReference>
<dbReference type="CDD" id="cd02440">
    <property type="entry name" value="AdoMet_MTases"/>
    <property type="match status" value="1"/>
</dbReference>
<reference evidence="1 2" key="1">
    <citation type="submission" date="2017-02" db="EMBL/GenBank/DDBJ databases">
        <authorList>
            <person name="Peterson S.W."/>
        </authorList>
    </citation>
    <scope>NUCLEOTIDE SEQUENCE [LARGE SCALE GENOMIC DNA]</scope>
    <source>
        <strain evidence="1 2">DSM 18108</strain>
    </source>
</reference>
<dbReference type="GO" id="GO:0032259">
    <property type="term" value="P:methylation"/>
    <property type="evidence" value="ECO:0007669"/>
    <property type="project" value="UniProtKB-KW"/>
</dbReference>
<organism evidence="1 2">
    <name type="scientific">Chitinophaga ginsengisegetis</name>
    <dbReference type="NCBI Taxonomy" id="393003"/>
    <lineage>
        <taxon>Bacteria</taxon>
        <taxon>Pseudomonadati</taxon>
        <taxon>Bacteroidota</taxon>
        <taxon>Chitinophagia</taxon>
        <taxon>Chitinophagales</taxon>
        <taxon>Chitinophagaceae</taxon>
        <taxon>Chitinophaga</taxon>
    </lineage>
</organism>
<protein>
    <submittedName>
        <fullName evidence="1">Methyltransferase domain-containing protein</fullName>
    </submittedName>
</protein>
<dbReference type="Pfam" id="PF13489">
    <property type="entry name" value="Methyltransf_23"/>
    <property type="match status" value="1"/>
</dbReference>
<dbReference type="SUPFAM" id="SSF53335">
    <property type="entry name" value="S-adenosyl-L-methionine-dependent methyltransferases"/>
    <property type="match status" value="1"/>
</dbReference>
<dbReference type="EMBL" id="FUZZ01000005">
    <property type="protein sequence ID" value="SKD09492.1"/>
    <property type="molecule type" value="Genomic_DNA"/>
</dbReference>
<dbReference type="Gene3D" id="3.40.50.150">
    <property type="entry name" value="Vaccinia Virus protein VP39"/>
    <property type="match status" value="1"/>
</dbReference>
<gene>
    <name evidence="1" type="ORF">SAMN05660461_5381</name>
</gene>
<keyword evidence="2" id="KW-1185">Reference proteome</keyword>
<dbReference type="AlphaFoldDB" id="A0A1T5P9Y8"/>
<dbReference type="GO" id="GO:0008168">
    <property type="term" value="F:methyltransferase activity"/>
    <property type="evidence" value="ECO:0007669"/>
    <property type="project" value="UniProtKB-KW"/>
</dbReference>
<keyword evidence="1" id="KW-0808">Transferase</keyword>
<proteinExistence type="predicted"/>
<accession>A0A1T5P9Y8</accession>
<dbReference type="Proteomes" id="UP000190166">
    <property type="component" value="Unassembled WGS sequence"/>
</dbReference>
<keyword evidence="1" id="KW-0489">Methyltransferase</keyword>
<sequence length="223" mass="24591">MDQSTKITASWHANAHNWIASIDNAEIETRILVTNDAIVNTICSHNIQSILDIGCGEGWLTRCLQNKGIVAFGVDAVSALIENAIEKGGNHYAVASFNDLATGKYTIGNRPDAAVINFALLDKTDSETLLKNIKKLIVPGGLVFIQTLHPSAIVQQEPYVAGWKEGSWKGLKRDFEQPYEWYFRTLGAWVSLFSEAGLTIRKIEEPLHPQSQSPVSIIFVLKA</sequence>
<dbReference type="STRING" id="393003.SAMN05660461_5381"/>
<evidence type="ECO:0000313" key="1">
    <source>
        <dbReference type="EMBL" id="SKD09492.1"/>
    </source>
</evidence>
<evidence type="ECO:0000313" key="2">
    <source>
        <dbReference type="Proteomes" id="UP000190166"/>
    </source>
</evidence>
<name>A0A1T5P9Y8_9BACT</name>
<dbReference type="PANTHER" id="PTHR43861:SF1">
    <property type="entry name" value="TRANS-ACONITATE 2-METHYLTRANSFERASE"/>
    <property type="match status" value="1"/>
</dbReference>